<dbReference type="InterPro" id="IPR003018">
    <property type="entry name" value="GAF"/>
</dbReference>
<reference evidence="2 3" key="1">
    <citation type="submission" date="2021-01" db="EMBL/GenBank/DDBJ databases">
        <title>FDA dAtabase for Regulatory Grade micrObial Sequences (FDA-ARGOS): Supporting development and validation of Infectious Disease Dx tests.</title>
        <authorList>
            <person name="Nelson B."/>
            <person name="Plummer A."/>
            <person name="Tallon L."/>
            <person name="Sadzewicz L."/>
            <person name="Zhao X."/>
            <person name="Boylan J."/>
            <person name="Ott S."/>
            <person name="Bowen H."/>
            <person name="Vavikolanu K."/>
            <person name="Mehta A."/>
            <person name="Aluvathingal J."/>
            <person name="Nadendla S."/>
            <person name="Myers T."/>
            <person name="Yan Y."/>
            <person name="Sichtig H."/>
        </authorList>
    </citation>
    <scope>NUCLEOTIDE SEQUENCE [LARGE SCALE GENOMIC DNA]</scope>
    <source>
        <strain evidence="2 3">FDAARGOS_1161</strain>
    </source>
</reference>
<evidence type="ECO:0000313" key="3">
    <source>
        <dbReference type="Proteomes" id="UP000595254"/>
    </source>
</evidence>
<accession>A0A974NQW8</accession>
<dbReference type="AlphaFoldDB" id="A0A974NQW8"/>
<dbReference type="EMBL" id="CP068053">
    <property type="protein sequence ID" value="QQT02420.1"/>
    <property type="molecule type" value="Genomic_DNA"/>
</dbReference>
<evidence type="ECO:0000259" key="1">
    <source>
        <dbReference type="Pfam" id="PF13185"/>
    </source>
</evidence>
<feature type="domain" description="GAF" evidence="1">
    <location>
        <begin position="19"/>
        <end position="139"/>
    </location>
</feature>
<dbReference type="KEGG" id="ppsr:I6J18_11625"/>
<dbReference type="Gene3D" id="3.30.450.40">
    <property type="match status" value="1"/>
</dbReference>
<evidence type="ECO:0000313" key="2">
    <source>
        <dbReference type="EMBL" id="QQT02420.1"/>
    </source>
</evidence>
<dbReference type="Pfam" id="PF13185">
    <property type="entry name" value="GAF_2"/>
    <property type="match status" value="1"/>
</dbReference>
<sequence length="158" mass="17571">MEYRGSDADMDQPTFSDVLDVCHEMRAELNCDFAAIAIQDDIGTDIKWPYASGNRNEKYKRITVRYGKGIAGKVISTGRPMMISDLSNDKSSMVLEHPIMLAEQLLSAYSVPLLINGTAKGALLAGNRSSHLFTENEQNSIAKYVHKLEIMFNSNHSL</sequence>
<dbReference type="RefSeq" id="WP_051387430.1">
    <property type="nucleotide sequence ID" value="NZ_CP068053.1"/>
</dbReference>
<name>A0A974NQW8_PERPY</name>
<proteinExistence type="predicted"/>
<dbReference type="SUPFAM" id="SSF55781">
    <property type="entry name" value="GAF domain-like"/>
    <property type="match status" value="1"/>
</dbReference>
<protein>
    <submittedName>
        <fullName evidence="2">GAF domain-containing protein</fullName>
    </submittedName>
</protein>
<organism evidence="2 3">
    <name type="scientific">Peribacillus psychrosaccharolyticus</name>
    <name type="common">Bacillus psychrosaccharolyticus</name>
    <dbReference type="NCBI Taxonomy" id="1407"/>
    <lineage>
        <taxon>Bacteria</taxon>
        <taxon>Bacillati</taxon>
        <taxon>Bacillota</taxon>
        <taxon>Bacilli</taxon>
        <taxon>Bacillales</taxon>
        <taxon>Bacillaceae</taxon>
        <taxon>Peribacillus</taxon>
    </lineage>
</organism>
<keyword evidence="3" id="KW-1185">Reference proteome</keyword>
<gene>
    <name evidence="2" type="ORF">I6J18_11625</name>
</gene>
<dbReference type="Proteomes" id="UP000595254">
    <property type="component" value="Chromosome"/>
</dbReference>
<dbReference type="InterPro" id="IPR029016">
    <property type="entry name" value="GAF-like_dom_sf"/>
</dbReference>